<feature type="compositionally biased region" description="Gly residues" evidence="1">
    <location>
        <begin position="239"/>
        <end position="280"/>
    </location>
</feature>
<proteinExistence type="predicted"/>
<name>A0A5S4G296_9ACTN</name>
<evidence type="ECO:0008006" key="4">
    <source>
        <dbReference type="Google" id="ProtNLM"/>
    </source>
</evidence>
<gene>
    <name evidence="2" type="ORF">ETD85_40345</name>
</gene>
<evidence type="ECO:0000313" key="2">
    <source>
        <dbReference type="EMBL" id="TMR27079.1"/>
    </source>
</evidence>
<evidence type="ECO:0000256" key="1">
    <source>
        <dbReference type="SAM" id="MobiDB-lite"/>
    </source>
</evidence>
<feature type="compositionally biased region" description="Low complexity" evidence="1">
    <location>
        <begin position="287"/>
        <end position="297"/>
    </location>
</feature>
<dbReference type="AlphaFoldDB" id="A0A5S4G296"/>
<feature type="compositionally biased region" description="Low complexity" evidence="1">
    <location>
        <begin position="354"/>
        <end position="391"/>
    </location>
</feature>
<dbReference type="RefSeq" id="WP_138695106.1">
    <property type="nucleotide sequence ID" value="NZ_JBHSAZ010000026.1"/>
</dbReference>
<reference evidence="2 3" key="1">
    <citation type="submission" date="2019-05" db="EMBL/GenBank/DDBJ databases">
        <title>Draft genome sequence of Nonomuraea zeae DSM 100528.</title>
        <authorList>
            <person name="Saricaoglu S."/>
            <person name="Isik K."/>
        </authorList>
    </citation>
    <scope>NUCLEOTIDE SEQUENCE [LARGE SCALE GENOMIC DNA]</scope>
    <source>
        <strain evidence="2 3">DSM 100528</strain>
    </source>
</reference>
<accession>A0A5S4G296</accession>
<sequence>MADQWKPIRIYDYLGVTAPDCNTTRAQIANWLNSADPDRVERAGQSYMDAAKLVRGDDGVEGAFMKAAEELAEVWRGDGATKALKALRLLHASAGALGAAMHQTGEPMTQYAERIRHYKSTMPAPSIQENLNGGLSNNGGNYGTLGEETTPLITSENTGGGTTGSPELPLLTPDALARKHLENLNNEILELNSQIAEGLTFEVPDINPMTVDTENAPKLNPGSGTETPTGRTEYWTGNGSDGGGTGGGTNGTGGTGSTGGTGGNGQGDQSGSSGDQGSGQDGRDPGQDQGSGQDQTPGGDGSSTDPQDPSTPGQPGTGDPSQNQPGTQDQNGTDQQSVPPVIGANDQTQLADANPANPTTPTTSNPYQSTPNTSLITPTSQMPTTTTTPNPYSAGPGQPGVGTWYGTGGTAPTASPAVLRGGATPGSGFMAYPPGMGMGGGGADQSSERDREIYDPEGDIWSSQHPTSPEKIG</sequence>
<dbReference type="EMBL" id="VCKX01000178">
    <property type="protein sequence ID" value="TMR27079.1"/>
    <property type="molecule type" value="Genomic_DNA"/>
</dbReference>
<protein>
    <recommendedName>
        <fullName evidence="4">PPE domain-containing protein</fullName>
    </recommendedName>
</protein>
<comment type="caution">
    <text evidence="2">The sequence shown here is derived from an EMBL/GenBank/DDBJ whole genome shotgun (WGS) entry which is preliminary data.</text>
</comment>
<feature type="region of interest" description="Disordered" evidence="1">
    <location>
        <begin position="207"/>
        <end position="473"/>
    </location>
</feature>
<keyword evidence="3" id="KW-1185">Reference proteome</keyword>
<dbReference type="OrthoDB" id="3543478at2"/>
<organism evidence="2 3">
    <name type="scientific">Nonomuraea zeae</name>
    <dbReference type="NCBI Taxonomy" id="1642303"/>
    <lineage>
        <taxon>Bacteria</taxon>
        <taxon>Bacillati</taxon>
        <taxon>Actinomycetota</taxon>
        <taxon>Actinomycetes</taxon>
        <taxon>Streptosporangiales</taxon>
        <taxon>Streptosporangiaceae</taxon>
        <taxon>Nonomuraea</taxon>
    </lineage>
</organism>
<feature type="compositionally biased region" description="Gly residues" evidence="1">
    <location>
        <begin position="397"/>
        <end position="409"/>
    </location>
</feature>
<feature type="compositionally biased region" description="Polar residues" evidence="1">
    <location>
        <begin position="303"/>
        <end position="338"/>
    </location>
</feature>
<dbReference type="InterPro" id="IPR038332">
    <property type="entry name" value="PPE_sf"/>
</dbReference>
<evidence type="ECO:0000313" key="3">
    <source>
        <dbReference type="Proteomes" id="UP000306628"/>
    </source>
</evidence>
<dbReference type="Gene3D" id="1.20.1260.20">
    <property type="entry name" value="PPE superfamily"/>
    <property type="match status" value="1"/>
</dbReference>
<dbReference type="Proteomes" id="UP000306628">
    <property type="component" value="Unassembled WGS sequence"/>
</dbReference>